<feature type="domain" description="Thioredoxin-like fold" evidence="2">
    <location>
        <begin position="78"/>
        <end position="233"/>
    </location>
</feature>
<accession>A0A0G3GYF0</accession>
<evidence type="ECO:0000313" key="4">
    <source>
        <dbReference type="Proteomes" id="UP000035368"/>
    </source>
</evidence>
<dbReference type="GO" id="GO:0016853">
    <property type="term" value="F:isomerase activity"/>
    <property type="evidence" value="ECO:0007669"/>
    <property type="project" value="UniProtKB-KW"/>
</dbReference>
<proteinExistence type="predicted"/>
<dbReference type="KEGG" id="cei:CEPID_10220"/>
<keyword evidence="1" id="KW-1133">Transmembrane helix</keyword>
<evidence type="ECO:0000313" key="3">
    <source>
        <dbReference type="EMBL" id="AKK03882.1"/>
    </source>
</evidence>
<dbReference type="Pfam" id="PF13462">
    <property type="entry name" value="Thioredoxin_4"/>
    <property type="match status" value="1"/>
</dbReference>
<sequence>MSNKIKNPNEKSNGFLWALLAVLVIAAVVIGYIAISGKNAKTDKIVEGFQTQDIHATATFANNAVELKGDKATADTPSVELYEDYSCPHCAELAEATDNDMLKAIDDGKLVVNVRTLSFLDGENKDGHSHRAGGAALIVAQNENAKTYWNFRKLLLEKQKDIYAKWSMEDLSKAAKQVGASDDTVAKIAAATDHQAFTEVSTANEKKLKDETGKVSSPRIIKDGKDIDDLKNWVAVASQK</sequence>
<dbReference type="SUPFAM" id="SSF52833">
    <property type="entry name" value="Thioredoxin-like"/>
    <property type="match status" value="1"/>
</dbReference>
<keyword evidence="3" id="KW-0413">Isomerase</keyword>
<feature type="transmembrane region" description="Helical" evidence="1">
    <location>
        <begin position="15"/>
        <end position="35"/>
    </location>
</feature>
<dbReference type="PATRIC" id="fig|1050174.4.peg.2063"/>
<dbReference type="OrthoDB" id="117402at2"/>
<dbReference type="Proteomes" id="UP000035368">
    <property type="component" value="Chromosome"/>
</dbReference>
<keyword evidence="1" id="KW-0812">Transmembrane</keyword>
<evidence type="ECO:0000259" key="2">
    <source>
        <dbReference type="Pfam" id="PF13462"/>
    </source>
</evidence>
<keyword evidence="1" id="KW-0472">Membrane</keyword>
<gene>
    <name evidence="3" type="ORF">CEPID_10220</name>
</gene>
<protein>
    <submittedName>
        <fullName evidence="3">Protein-disulfide isomerase</fullName>
    </submittedName>
</protein>
<keyword evidence="4" id="KW-1185">Reference proteome</keyword>
<evidence type="ECO:0000256" key="1">
    <source>
        <dbReference type="SAM" id="Phobius"/>
    </source>
</evidence>
<name>A0A0G3GYF0_9CORY</name>
<dbReference type="InterPro" id="IPR012336">
    <property type="entry name" value="Thioredoxin-like_fold"/>
</dbReference>
<dbReference type="InterPro" id="IPR036249">
    <property type="entry name" value="Thioredoxin-like_sf"/>
</dbReference>
<reference evidence="3 4" key="1">
    <citation type="submission" date="2015-05" db="EMBL/GenBank/DDBJ databases">
        <title>Complete genome sequence of Corynebacterium epidermidicanis DSM 45586, isolated from the skin of a dog suffering from pruritus.</title>
        <authorList>
            <person name="Ruckert C."/>
            <person name="Albersmeier A."/>
            <person name="Winkler A."/>
            <person name="Tauch A."/>
        </authorList>
    </citation>
    <scope>NUCLEOTIDE SEQUENCE [LARGE SCALE GENOMIC DNA]</scope>
    <source>
        <strain evidence="3 4">DSM 45586</strain>
    </source>
</reference>
<dbReference type="AlphaFoldDB" id="A0A0G3GYF0"/>
<dbReference type="RefSeq" id="WP_047240827.1">
    <property type="nucleotide sequence ID" value="NZ_CP011541.1"/>
</dbReference>
<dbReference type="EMBL" id="CP011541">
    <property type="protein sequence ID" value="AKK03882.1"/>
    <property type="molecule type" value="Genomic_DNA"/>
</dbReference>
<dbReference type="STRING" id="1050174.CEPID_10220"/>
<dbReference type="Gene3D" id="3.40.30.10">
    <property type="entry name" value="Glutaredoxin"/>
    <property type="match status" value="1"/>
</dbReference>
<dbReference type="CDD" id="cd02972">
    <property type="entry name" value="DsbA_family"/>
    <property type="match status" value="1"/>
</dbReference>
<organism evidence="3 4">
    <name type="scientific">Corynebacterium epidermidicanis</name>
    <dbReference type="NCBI Taxonomy" id="1050174"/>
    <lineage>
        <taxon>Bacteria</taxon>
        <taxon>Bacillati</taxon>
        <taxon>Actinomycetota</taxon>
        <taxon>Actinomycetes</taxon>
        <taxon>Mycobacteriales</taxon>
        <taxon>Corynebacteriaceae</taxon>
        <taxon>Corynebacterium</taxon>
    </lineage>
</organism>